<name>A0AAV4UNX3_CAEEX</name>
<dbReference type="SUPFAM" id="SSF56815">
    <property type="entry name" value="Sec1/munc18-like (SM) proteins"/>
    <property type="match status" value="1"/>
</dbReference>
<dbReference type="EMBL" id="BPLR01013202">
    <property type="protein sequence ID" value="GIY59420.1"/>
    <property type="molecule type" value="Genomic_DNA"/>
</dbReference>
<dbReference type="GO" id="GO:0016192">
    <property type="term" value="P:vesicle-mediated transport"/>
    <property type="evidence" value="ECO:0007669"/>
    <property type="project" value="InterPro"/>
</dbReference>
<dbReference type="Pfam" id="PF00995">
    <property type="entry name" value="Sec1"/>
    <property type="match status" value="1"/>
</dbReference>
<evidence type="ECO:0000256" key="1">
    <source>
        <dbReference type="ARBA" id="ARBA00009884"/>
    </source>
</evidence>
<sequence>MVHFTLSVIYILTPTTQSINYLEEDFAAEKNGKDFKLPPKKISEILDLLNANRQSQYEIASIVEASRSSVYSLNEPDFFKAFYNAYEDLDMSGYKKIAQKLVTLFCNLEEIPLIRYRRNFVKNLILAEAIQQEIELNKDSLKHIPESKINKSQL</sequence>
<comment type="caution">
    <text evidence="2">The sequence shown here is derived from an EMBL/GenBank/DDBJ whole genome shotgun (WGS) entry which is preliminary data.</text>
</comment>
<gene>
    <name evidence="2" type="primary">STXBP1</name>
    <name evidence="2" type="ORF">CEXT_444921</name>
</gene>
<proteinExistence type="inferred from homology"/>
<protein>
    <submittedName>
        <fullName evidence="2">Syntaxin-binding protein 1</fullName>
    </submittedName>
</protein>
<reference evidence="2 3" key="1">
    <citation type="submission" date="2021-06" db="EMBL/GenBank/DDBJ databases">
        <title>Caerostris extrusa draft genome.</title>
        <authorList>
            <person name="Kono N."/>
            <person name="Arakawa K."/>
        </authorList>
    </citation>
    <scope>NUCLEOTIDE SEQUENCE [LARGE SCALE GENOMIC DNA]</scope>
</reference>
<accession>A0AAV4UNX3</accession>
<dbReference type="Gene3D" id="3.40.50.1910">
    <property type="match status" value="1"/>
</dbReference>
<dbReference type="Proteomes" id="UP001054945">
    <property type="component" value="Unassembled WGS sequence"/>
</dbReference>
<dbReference type="InterPro" id="IPR036045">
    <property type="entry name" value="Sec1-like_sf"/>
</dbReference>
<dbReference type="AlphaFoldDB" id="A0AAV4UNX3"/>
<evidence type="ECO:0000313" key="3">
    <source>
        <dbReference type="Proteomes" id="UP001054945"/>
    </source>
</evidence>
<organism evidence="2 3">
    <name type="scientific">Caerostris extrusa</name>
    <name type="common">Bark spider</name>
    <name type="synonym">Caerostris bankana</name>
    <dbReference type="NCBI Taxonomy" id="172846"/>
    <lineage>
        <taxon>Eukaryota</taxon>
        <taxon>Metazoa</taxon>
        <taxon>Ecdysozoa</taxon>
        <taxon>Arthropoda</taxon>
        <taxon>Chelicerata</taxon>
        <taxon>Arachnida</taxon>
        <taxon>Araneae</taxon>
        <taxon>Araneomorphae</taxon>
        <taxon>Entelegynae</taxon>
        <taxon>Araneoidea</taxon>
        <taxon>Araneidae</taxon>
        <taxon>Caerostris</taxon>
    </lineage>
</organism>
<evidence type="ECO:0000313" key="2">
    <source>
        <dbReference type="EMBL" id="GIY59420.1"/>
    </source>
</evidence>
<comment type="similarity">
    <text evidence="1">Belongs to the STXBP/unc-18/SEC1 family.</text>
</comment>
<dbReference type="InterPro" id="IPR027482">
    <property type="entry name" value="Sec1-like_dom2"/>
</dbReference>
<dbReference type="InterPro" id="IPR001619">
    <property type="entry name" value="Sec1-like"/>
</dbReference>
<keyword evidence="3" id="KW-1185">Reference proteome</keyword>